<dbReference type="OrthoDB" id="410104at2759"/>
<dbReference type="EMBL" id="BGZK01000130">
    <property type="protein sequence ID" value="GBP21613.1"/>
    <property type="molecule type" value="Genomic_DNA"/>
</dbReference>
<evidence type="ECO:0000313" key="3">
    <source>
        <dbReference type="Proteomes" id="UP000299102"/>
    </source>
</evidence>
<dbReference type="Pfam" id="PF00078">
    <property type="entry name" value="RVT_1"/>
    <property type="match status" value="1"/>
</dbReference>
<dbReference type="PANTHER" id="PTHR31635:SF196">
    <property type="entry name" value="REVERSE TRANSCRIPTASE DOMAIN-CONTAINING PROTEIN-RELATED"/>
    <property type="match status" value="1"/>
</dbReference>
<dbReference type="InterPro" id="IPR043502">
    <property type="entry name" value="DNA/RNA_pol_sf"/>
</dbReference>
<accession>A0A4C1U5F2</accession>
<name>A0A4C1U5F2_EUMVA</name>
<keyword evidence="2" id="KW-0808">Transferase</keyword>
<feature type="domain" description="Reverse transcriptase" evidence="1">
    <location>
        <begin position="108"/>
        <end position="275"/>
    </location>
</feature>
<dbReference type="STRING" id="151549.A0A4C1U5F2"/>
<gene>
    <name evidence="2" type="ORF">EVAR_9798_1</name>
</gene>
<evidence type="ECO:0000259" key="1">
    <source>
        <dbReference type="PROSITE" id="PS50878"/>
    </source>
</evidence>
<keyword evidence="2" id="KW-0695">RNA-directed DNA polymerase</keyword>
<dbReference type="PROSITE" id="PS50878">
    <property type="entry name" value="RT_POL"/>
    <property type="match status" value="1"/>
</dbReference>
<dbReference type="GO" id="GO:0003964">
    <property type="term" value="F:RNA-directed DNA polymerase activity"/>
    <property type="evidence" value="ECO:0007669"/>
    <property type="project" value="UniProtKB-KW"/>
</dbReference>
<proteinExistence type="predicted"/>
<dbReference type="CDD" id="cd01650">
    <property type="entry name" value="RT_nLTR_like"/>
    <property type="match status" value="1"/>
</dbReference>
<keyword evidence="3" id="KW-1185">Reference proteome</keyword>
<sequence>MSWIQSLNDAGNKETSTRKDVHKCAYEFYKKLYRKAPVKPVENERRHVGIEDNQQTQEIIDPISETEVQRHIKALKTNKSPGPDNLTNETLKIGAPLLIPYLKLLFNEVVESEQVPDQWRLSQIILLYKKGNPLEVGNYRPISLLPSIYKLFSSILLSRIAPQIDKNQPIEQAGFRPNYSTNDHIHAVDQLIEKYKEFNKPLYIGFVDYSKAFDSISHTSIWEALRNNKISEKYINVIKNLYFKNRGSIKLERKGEEFPIERGVKQRRPSRRSYS</sequence>
<organism evidence="2 3">
    <name type="scientific">Eumeta variegata</name>
    <name type="common">Bagworm moth</name>
    <name type="synonym">Eumeta japonica</name>
    <dbReference type="NCBI Taxonomy" id="151549"/>
    <lineage>
        <taxon>Eukaryota</taxon>
        <taxon>Metazoa</taxon>
        <taxon>Ecdysozoa</taxon>
        <taxon>Arthropoda</taxon>
        <taxon>Hexapoda</taxon>
        <taxon>Insecta</taxon>
        <taxon>Pterygota</taxon>
        <taxon>Neoptera</taxon>
        <taxon>Endopterygota</taxon>
        <taxon>Lepidoptera</taxon>
        <taxon>Glossata</taxon>
        <taxon>Ditrysia</taxon>
        <taxon>Tineoidea</taxon>
        <taxon>Psychidae</taxon>
        <taxon>Oiketicinae</taxon>
        <taxon>Eumeta</taxon>
    </lineage>
</organism>
<dbReference type="InterPro" id="IPR000477">
    <property type="entry name" value="RT_dom"/>
</dbReference>
<evidence type="ECO:0000313" key="2">
    <source>
        <dbReference type="EMBL" id="GBP21613.1"/>
    </source>
</evidence>
<dbReference type="PANTHER" id="PTHR31635">
    <property type="entry name" value="REVERSE TRANSCRIPTASE DOMAIN-CONTAINING PROTEIN-RELATED"/>
    <property type="match status" value="1"/>
</dbReference>
<dbReference type="AlphaFoldDB" id="A0A4C1U5F2"/>
<dbReference type="SUPFAM" id="SSF56672">
    <property type="entry name" value="DNA/RNA polymerases"/>
    <property type="match status" value="1"/>
</dbReference>
<keyword evidence="2" id="KW-0548">Nucleotidyltransferase</keyword>
<comment type="caution">
    <text evidence="2">The sequence shown here is derived from an EMBL/GenBank/DDBJ whole genome shotgun (WGS) entry which is preliminary data.</text>
</comment>
<protein>
    <submittedName>
        <fullName evidence="2">LINE-1 reverse transcriptase homolog</fullName>
    </submittedName>
</protein>
<reference evidence="2 3" key="1">
    <citation type="journal article" date="2019" name="Commun. Biol.">
        <title>The bagworm genome reveals a unique fibroin gene that provides high tensile strength.</title>
        <authorList>
            <person name="Kono N."/>
            <person name="Nakamura H."/>
            <person name="Ohtoshi R."/>
            <person name="Tomita M."/>
            <person name="Numata K."/>
            <person name="Arakawa K."/>
        </authorList>
    </citation>
    <scope>NUCLEOTIDE SEQUENCE [LARGE SCALE GENOMIC DNA]</scope>
</reference>
<dbReference type="Proteomes" id="UP000299102">
    <property type="component" value="Unassembled WGS sequence"/>
</dbReference>